<dbReference type="PANTHER" id="PTHR32322:SF18">
    <property type="entry name" value="S-ADENOSYLMETHIONINE_S-ADENOSYLHOMOCYSTEINE TRANSPORTER"/>
    <property type="match status" value="1"/>
</dbReference>
<evidence type="ECO:0000256" key="2">
    <source>
        <dbReference type="ARBA" id="ARBA00022475"/>
    </source>
</evidence>
<feature type="transmembrane region" description="Helical" evidence="6">
    <location>
        <begin position="37"/>
        <end position="58"/>
    </location>
</feature>
<evidence type="ECO:0000256" key="4">
    <source>
        <dbReference type="ARBA" id="ARBA00022989"/>
    </source>
</evidence>
<comment type="subcellular location">
    <subcellularLocation>
        <location evidence="1">Cell membrane</location>
        <topology evidence="1">Multi-pass membrane protein</topology>
    </subcellularLocation>
</comment>
<dbReference type="InterPro" id="IPR037185">
    <property type="entry name" value="EmrE-like"/>
</dbReference>
<comment type="caution">
    <text evidence="8">The sequence shown here is derived from an EMBL/GenBank/DDBJ whole genome shotgun (WGS) entry which is preliminary data.</text>
</comment>
<dbReference type="InterPro" id="IPR050638">
    <property type="entry name" value="AA-Vitamin_Transporters"/>
</dbReference>
<evidence type="ECO:0000256" key="6">
    <source>
        <dbReference type="SAM" id="Phobius"/>
    </source>
</evidence>
<keyword evidence="5 6" id="KW-0472">Membrane</keyword>
<dbReference type="Proteomes" id="UP000885744">
    <property type="component" value="Unassembled WGS sequence"/>
</dbReference>
<protein>
    <recommendedName>
        <fullName evidence="7">EamA domain-containing protein</fullName>
    </recommendedName>
</protein>
<evidence type="ECO:0000313" key="8">
    <source>
        <dbReference type="EMBL" id="HEB14009.1"/>
    </source>
</evidence>
<feature type="transmembrane region" description="Helical" evidence="6">
    <location>
        <begin position="96"/>
        <end position="117"/>
    </location>
</feature>
<feature type="transmembrane region" description="Helical" evidence="6">
    <location>
        <begin position="220"/>
        <end position="240"/>
    </location>
</feature>
<feature type="transmembrane region" description="Helical" evidence="6">
    <location>
        <begin position="70"/>
        <end position="90"/>
    </location>
</feature>
<gene>
    <name evidence="8" type="ORF">ENI09_01185</name>
</gene>
<feature type="transmembrane region" description="Helical" evidence="6">
    <location>
        <begin position="157"/>
        <end position="174"/>
    </location>
</feature>
<evidence type="ECO:0000256" key="1">
    <source>
        <dbReference type="ARBA" id="ARBA00004651"/>
    </source>
</evidence>
<feature type="transmembrane region" description="Helical" evidence="6">
    <location>
        <begin position="186"/>
        <end position="205"/>
    </location>
</feature>
<name>A0A7C1NQB3_UNCKA</name>
<keyword evidence="3 6" id="KW-0812">Transmembrane</keyword>
<accession>A0A7C1NQB3</accession>
<evidence type="ECO:0000256" key="3">
    <source>
        <dbReference type="ARBA" id="ARBA00022692"/>
    </source>
</evidence>
<feature type="transmembrane region" description="Helical" evidence="6">
    <location>
        <begin position="129"/>
        <end position="145"/>
    </location>
</feature>
<dbReference type="AlphaFoldDB" id="A0A7C1NQB3"/>
<dbReference type="InterPro" id="IPR000620">
    <property type="entry name" value="EamA_dom"/>
</dbReference>
<reference evidence="8" key="1">
    <citation type="journal article" date="2020" name="mSystems">
        <title>Genome- and Community-Level Interaction Insights into Carbon Utilization and Element Cycling Functions of Hydrothermarchaeota in Hydrothermal Sediment.</title>
        <authorList>
            <person name="Zhou Z."/>
            <person name="Liu Y."/>
            <person name="Xu W."/>
            <person name="Pan J."/>
            <person name="Luo Z.H."/>
            <person name="Li M."/>
        </authorList>
    </citation>
    <scope>NUCLEOTIDE SEQUENCE [LARGE SCALE GENOMIC DNA]</scope>
    <source>
        <strain evidence="8">HyVt-365</strain>
    </source>
</reference>
<evidence type="ECO:0000259" key="7">
    <source>
        <dbReference type="Pfam" id="PF00892"/>
    </source>
</evidence>
<sequence>MNQRLLAYAALIITVVIWGVAGPVIKATFNEGLTPFTFLTLRFLLNVLIISPILFFYLKRHPIRWRDTPRLFLLTFLGTTLTLTLIFLGLEKTTALDAVLIIATAPIFIVVAGAIFLKEKITSLEKVGLMVALIGVGITIIQPLLERGLFAQENLVGNLLILASNITWTAFTIISKEDLKRHSPFLITGFAFIFGLLTFIPLAIIENPNLIETVRNLGPSAWAGVFYMSVFSSIVAYFAYNWGLSKIEASEAALFLYLELRSS</sequence>
<dbReference type="PANTHER" id="PTHR32322">
    <property type="entry name" value="INNER MEMBRANE TRANSPORTER"/>
    <property type="match status" value="1"/>
</dbReference>
<keyword evidence="4 6" id="KW-1133">Transmembrane helix</keyword>
<feature type="transmembrane region" description="Helical" evidence="6">
    <location>
        <begin position="5"/>
        <end position="25"/>
    </location>
</feature>
<dbReference type="Pfam" id="PF00892">
    <property type="entry name" value="EamA"/>
    <property type="match status" value="2"/>
</dbReference>
<feature type="domain" description="EamA" evidence="7">
    <location>
        <begin position="7"/>
        <end position="139"/>
    </location>
</feature>
<dbReference type="EMBL" id="DRHH01000048">
    <property type="protein sequence ID" value="HEB14009.1"/>
    <property type="molecule type" value="Genomic_DNA"/>
</dbReference>
<dbReference type="SUPFAM" id="SSF103481">
    <property type="entry name" value="Multidrug resistance efflux transporter EmrE"/>
    <property type="match status" value="2"/>
</dbReference>
<keyword evidence="2" id="KW-1003">Cell membrane</keyword>
<feature type="domain" description="EamA" evidence="7">
    <location>
        <begin position="156"/>
        <end position="259"/>
    </location>
</feature>
<proteinExistence type="predicted"/>
<organism evidence="8">
    <name type="scientific">candidate division WWE3 bacterium</name>
    <dbReference type="NCBI Taxonomy" id="2053526"/>
    <lineage>
        <taxon>Bacteria</taxon>
        <taxon>Katanobacteria</taxon>
    </lineage>
</organism>
<dbReference type="GO" id="GO:0005886">
    <property type="term" value="C:plasma membrane"/>
    <property type="evidence" value="ECO:0007669"/>
    <property type="project" value="UniProtKB-SubCell"/>
</dbReference>
<evidence type="ECO:0000256" key="5">
    <source>
        <dbReference type="ARBA" id="ARBA00023136"/>
    </source>
</evidence>